<dbReference type="AlphaFoldDB" id="A0A0F9TD83"/>
<name>A0A0F9TD83_9ZZZZ</name>
<keyword evidence="1" id="KW-0175">Coiled coil</keyword>
<evidence type="ECO:0000313" key="2">
    <source>
        <dbReference type="EMBL" id="KKN72822.1"/>
    </source>
</evidence>
<dbReference type="EMBL" id="LAZR01000354">
    <property type="protein sequence ID" value="KKN72822.1"/>
    <property type="molecule type" value="Genomic_DNA"/>
</dbReference>
<evidence type="ECO:0000256" key="1">
    <source>
        <dbReference type="SAM" id="Coils"/>
    </source>
</evidence>
<feature type="coiled-coil region" evidence="1">
    <location>
        <begin position="31"/>
        <end position="61"/>
    </location>
</feature>
<accession>A0A0F9TD83</accession>
<sequence length="83" mass="10168">MIQDEKQTKWERDNWEMIERRKAKIEEWNRVAGLDKKIKALEDKIELLEKENKKYRKIIDEWIKGTSDILGYKVKLKGYKDNK</sequence>
<gene>
    <name evidence="2" type="ORF">LCGC14_0406770</name>
</gene>
<organism evidence="2">
    <name type="scientific">marine sediment metagenome</name>
    <dbReference type="NCBI Taxonomy" id="412755"/>
    <lineage>
        <taxon>unclassified sequences</taxon>
        <taxon>metagenomes</taxon>
        <taxon>ecological metagenomes</taxon>
    </lineage>
</organism>
<protein>
    <submittedName>
        <fullName evidence="2">Uncharacterized protein</fullName>
    </submittedName>
</protein>
<reference evidence="2" key="1">
    <citation type="journal article" date="2015" name="Nature">
        <title>Complex archaea that bridge the gap between prokaryotes and eukaryotes.</title>
        <authorList>
            <person name="Spang A."/>
            <person name="Saw J.H."/>
            <person name="Jorgensen S.L."/>
            <person name="Zaremba-Niedzwiedzka K."/>
            <person name="Martijn J."/>
            <person name="Lind A.E."/>
            <person name="van Eijk R."/>
            <person name="Schleper C."/>
            <person name="Guy L."/>
            <person name="Ettema T.J."/>
        </authorList>
    </citation>
    <scope>NUCLEOTIDE SEQUENCE</scope>
</reference>
<proteinExistence type="predicted"/>
<comment type="caution">
    <text evidence="2">The sequence shown here is derived from an EMBL/GenBank/DDBJ whole genome shotgun (WGS) entry which is preliminary data.</text>
</comment>